<dbReference type="Proteomes" id="UP000004578">
    <property type="component" value="Unassembled WGS sequence"/>
</dbReference>
<dbReference type="AlphaFoldDB" id="J0MNN3"/>
<dbReference type="RefSeq" id="WP_005872663.1">
    <property type="nucleotide sequence ID" value="NZ_AKFS01000299.1"/>
</dbReference>
<comment type="caution">
    <text evidence="2">The sequence shown here is derived from an EMBL/GenBank/DDBJ whole genome shotgun (WGS) entry which is preliminary data.</text>
</comment>
<name>J0MNN3_9ACTO</name>
<keyword evidence="1" id="KW-0812">Transmembrane</keyword>
<dbReference type="PATRIC" id="fig|1125717.3.peg.1884"/>
<evidence type="ECO:0000313" key="2">
    <source>
        <dbReference type="EMBL" id="EJF35844.1"/>
    </source>
</evidence>
<reference evidence="2 3" key="1">
    <citation type="submission" date="2012-05" db="EMBL/GenBank/DDBJ databases">
        <authorList>
            <person name="Harkins D.M."/>
            <person name="Madupu R."/>
            <person name="Durkin A.S."/>
            <person name="Torralba M."/>
            <person name="Methe B."/>
            <person name="Sutton G.G."/>
            <person name="Nelson K.E."/>
        </authorList>
    </citation>
    <scope>NUCLEOTIDE SEQUENCE [LARGE SCALE GENOMIC DNA]</scope>
    <source>
        <strain evidence="2 3">F0490</strain>
    </source>
</reference>
<gene>
    <name evidence="2" type="ORF">HMPREF1317_0286</name>
</gene>
<dbReference type="Pfam" id="PF23809">
    <property type="entry name" value="Phage_holin_9"/>
    <property type="match status" value="1"/>
</dbReference>
<keyword evidence="3" id="KW-1185">Reference proteome</keyword>
<evidence type="ECO:0000313" key="3">
    <source>
        <dbReference type="Proteomes" id="UP000004578"/>
    </source>
</evidence>
<protein>
    <submittedName>
        <fullName evidence="2">Uncharacterized protein</fullName>
    </submittedName>
</protein>
<dbReference type="EMBL" id="AKFS01000299">
    <property type="protein sequence ID" value="EJF35844.1"/>
    <property type="molecule type" value="Genomic_DNA"/>
</dbReference>
<proteinExistence type="predicted"/>
<dbReference type="OrthoDB" id="3268496at2"/>
<keyword evidence="1" id="KW-0472">Membrane</keyword>
<sequence>MSANTSKISEDPTPQPIGWLTPQIRRYVYNVTIAALGVALVYGVIDGQHAAAWEALALAVVGLARAHVPGGAE</sequence>
<organism evidence="2 3">
    <name type="scientific">Schaalia georgiae F0490</name>
    <dbReference type="NCBI Taxonomy" id="1125717"/>
    <lineage>
        <taxon>Bacteria</taxon>
        <taxon>Bacillati</taxon>
        <taxon>Actinomycetota</taxon>
        <taxon>Actinomycetes</taxon>
        <taxon>Actinomycetales</taxon>
        <taxon>Actinomycetaceae</taxon>
        <taxon>Schaalia</taxon>
    </lineage>
</organism>
<evidence type="ECO:0000256" key="1">
    <source>
        <dbReference type="SAM" id="Phobius"/>
    </source>
</evidence>
<keyword evidence="1" id="KW-1133">Transmembrane helix</keyword>
<feature type="transmembrane region" description="Helical" evidence="1">
    <location>
        <begin position="27"/>
        <end position="45"/>
    </location>
</feature>
<accession>J0MNN3</accession>
<dbReference type="InterPro" id="IPR056390">
    <property type="entry name" value="Holin_phage"/>
</dbReference>